<dbReference type="EMBL" id="JADNRY010000286">
    <property type="protein sequence ID" value="KAF9059657.1"/>
    <property type="molecule type" value="Genomic_DNA"/>
</dbReference>
<evidence type="ECO:0000313" key="1">
    <source>
        <dbReference type="EMBL" id="KAF9059657.1"/>
    </source>
</evidence>
<comment type="caution">
    <text evidence="1">The sequence shown here is derived from an EMBL/GenBank/DDBJ whole genome shotgun (WGS) entry which is preliminary data.</text>
</comment>
<dbReference type="OrthoDB" id="3163890at2759"/>
<dbReference type="GO" id="GO:0006310">
    <property type="term" value="P:DNA recombination"/>
    <property type="evidence" value="ECO:0007669"/>
    <property type="project" value="InterPro"/>
</dbReference>
<dbReference type="InterPro" id="IPR013762">
    <property type="entry name" value="Integrase-like_cat_sf"/>
</dbReference>
<dbReference type="GO" id="GO:0003677">
    <property type="term" value="F:DNA binding"/>
    <property type="evidence" value="ECO:0007669"/>
    <property type="project" value="InterPro"/>
</dbReference>
<gene>
    <name evidence="1" type="ORF">BDP27DRAFT_1431045</name>
</gene>
<dbReference type="Gene3D" id="1.10.443.10">
    <property type="entry name" value="Intergrase catalytic core"/>
    <property type="match status" value="1"/>
</dbReference>
<dbReference type="AlphaFoldDB" id="A0A9P5TYT5"/>
<evidence type="ECO:0000313" key="2">
    <source>
        <dbReference type="Proteomes" id="UP000772434"/>
    </source>
</evidence>
<organism evidence="1 2">
    <name type="scientific">Rhodocollybia butyracea</name>
    <dbReference type="NCBI Taxonomy" id="206335"/>
    <lineage>
        <taxon>Eukaryota</taxon>
        <taxon>Fungi</taxon>
        <taxon>Dikarya</taxon>
        <taxon>Basidiomycota</taxon>
        <taxon>Agaricomycotina</taxon>
        <taxon>Agaricomycetes</taxon>
        <taxon>Agaricomycetidae</taxon>
        <taxon>Agaricales</taxon>
        <taxon>Marasmiineae</taxon>
        <taxon>Omphalotaceae</taxon>
        <taxon>Rhodocollybia</taxon>
    </lineage>
</organism>
<reference evidence="1" key="1">
    <citation type="submission" date="2020-11" db="EMBL/GenBank/DDBJ databases">
        <authorList>
            <consortium name="DOE Joint Genome Institute"/>
            <person name="Ahrendt S."/>
            <person name="Riley R."/>
            <person name="Andreopoulos W."/>
            <person name="Labutti K."/>
            <person name="Pangilinan J."/>
            <person name="Ruiz-Duenas F.J."/>
            <person name="Barrasa J.M."/>
            <person name="Sanchez-Garcia M."/>
            <person name="Camarero S."/>
            <person name="Miyauchi S."/>
            <person name="Serrano A."/>
            <person name="Linde D."/>
            <person name="Babiker R."/>
            <person name="Drula E."/>
            <person name="Ayuso-Fernandez I."/>
            <person name="Pacheco R."/>
            <person name="Padilla G."/>
            <person name="Ferreira P."/>
            <person name="Barriuso J."/>
            <person name="Kellner H."/>
            <person name="Castanera R."/>
            <person name="Alfaro M."/>
            <person name="Ramirez L."/>
            <person name="Pisabarro A.G."/>
            <person name="Kuo A."/>
            <person name="Tritt A."/>
            <person name="Lipzen A."/>
            <person name="He G."/>
            <person name="Yan M."/>
            <person name="Ng V."/>
            <person name="Cullen D."/>
            <person name="Martin F."/>
            <person name="Rosso M.-N."/>
            <person name="Henrissat B."/>
            <person name="Hibbett D."/>
            <person name="Martinez A.T."/>
            <person name="Grigoriev I.V."/>
        </authorList>
    </citation>
    <scope>NUCLEOTIDE SEQUENCE</scope>
    <source>
        <strain evidence="1">AH 40177</strain>
    </source>
</reference>
<dbReference type="Proteomes" id="UP000772434">
    <property type="component" value="Unassembled WGS sequence"/>
</dbReference>
<name>A0A9P5TYT5_9AGAR</name>
<sequence>MVNLRRCKVQAGDLPTSSRAITPEIIGKLWNFNHREENWVIKKYSPGRRDQKPSDTWGGPLFRRGLHLGYTLAYVCLLSVDEVLNIQSQDIEIADLDTLKVTLPFRRTGQFGHIQPFFLKKLPEEMKQLCPVRAYAEWIAETKITEGFTLRKMDSRDRFAADSTKHMVLYSLILIEILDLICYSLQISFSQAFATTSQILVLILHLTVHTPFSVEGANGFPQTFVGRSTRFASGVDGVLISRT</sequence>
<dbReference type="GO" id="GO:0015074">
    <property type="term" value="P:DNA integration"/>
    <property type="evidence" value="ECO:0007669"/>
    <property type="project" value="InterPro"/>
</dbReference>
<accession>A0A9P5TYT5</accession>
<proteinExistence type="predicted"/>
<protein>
    <submittedName>
        <fullName evidence="1">Uncharacterized protein</fullName>
    </submittedName>
</protein>
<keyword evidence="2" id="KW-1185">Reference proteome</keyword>